<dbReference type="InterPro" id="IPR038765">
    <property type="entry name" value="Papain-like_cys_pep_sf"/>
</dbReference>
<dbReference type="SMART" id="SM00460">
    <property type="entry name" value="TGc"/>
    <property type="match status" value="1"/>
</dbReference>
<evidence type="ECO:0000313" key="3">
    <source>
        <dbReference type="Proteomes" id="UP001499938"/>
    </source>
</evidence>
<comment type="caution">
    <text evidence="2">The sequence shown here is derived from an EMBL/GenBank/DDBJ whole genome shotgun (WGS) entry which is preliminary data.</text>
</comment>
<name>A0ABP4XUC4_9MICO</name>
<dbReference type="Pfam" id="PF01841">
    <property type="entry name" value="Transglut_core"/>
    <property type="match status" value="1"/>
</dbReference>
<dbReference type="EMBL" id="BAAAPO010000032">
    <property type="protein sequence ID" value="GAA1794947.1"/>
    <property type="molecule type" value="Genomic_DNA"/>
</dbReference>
<dbReference type="Gene3D" id="3.10.620.30">
    <property type="match status" value="1"/>
</dbReference>
<protein>
    <submittedName>
        <fullName evidence="2">Transglutaminase family protein</fullName>
    </submittedName>
</protein>
<accession>A0ABP4XUC4</accession>
<dbReference type="SUPFAM" id="SSF54001">
    <property type="entry name" value="Cysteine proteinases"/>
    <property type="match status" value="1"/>
</dbReference>
<organism evidence="2 3">
    <name type="scientific">Nostocoides veronense</name>
    <dbReference type="NCBI Taxonomy" id="330836"/>
    <lineage>
        <taxon>Bacteria</taxon>
        <taxon>Bacillati</taxon>
        <taxon>Actinomycetota</taxon>
        <taxon>Actinomycetes</taxon>
        <taxon>Micrococcales</taxon>
        <taxon>Intrasporangiaceae</taxon>
        <taxon>Nostocoides</taxon>
    </lineage>
</organism>
<proteinExistence type="predicted"/>
<feature type="domain" description="Transglutaminase-like" evidence="1">
    <location>
        <begin position="156"/>
        <end position="216"/>
    </location>
</feature>
<evidence type="ECO:0000313" key="2">
    <source>
        <dbReference type="EMBL" id="GAA1794947.1"/>
    </source>
</evidence>
<dbReference type="PANTHER" id="PTHR33490">
    <property type="entry name" value="BLR5614 PROTEIN-RELATED"/>
    <property type="match status" value="1"/>
</dbReference>
<dbReference type="Proteomes" id="UP001499938">
    <property type="component" value="Unassembled WGS sequence"/>
</dbReference>
<dbReference type="InterPro" id="IPR002931">
    <property type="entry name" value="Transglutaminase-like"/>
</dbReference>
<dbReference type="Gene3D" id="2.60.40.2250">
    <property type="match status" value="1"/>
</dbReference>
<gene>
    <name evidence="2" type="ORF">GCM10009811_19230</name>
</gene>
<reference evidence="3" key="1">
    <citation type="journal article" date="2019" name="Int. J. Syst. Evol. Microbiol.">
        <title>The Global Catalogue of Microorganisms (GCM) 10K type strain sequencing project: providing services to taxonomists for standard genome sequencing and annotation.</title>
        <authorList>
            <consortium name="The Broad Institute Genomics Platform"/>
            <consortium name="The Broad Institute Genome Sequencing Center for Infectious Disease"/>
            <person name="Wu L."/>
            <person name="Ma J."/>
        </authorList>
    </citation>
    <scope>NUCLEOTIDE SEQUENCE [LARGE SCALE GENOMIC DNA]</scope>
    <source>
        <strain evidence="3">JCM 15592</strain>
    </source>
</reference>
<sequence>MTDNPALTRDVSAHLTARVTQEAEIVLSLATAYRPSEEELSITVDGAPVPFEQVVSTHDTRLHIVPKTPVGTLEVRYAAKLFGDLPIDPRHDGPADRILYLRPSRYCESDTLAEVAAAEFEGLAGKDLLDGVSSWVGQRLAYVSGSSRPTDGAVQTYLSRAGVCRDFAHLVIALLRARGVPARLLSVYAPGLSPMDFHAVAEACLDDRWYVVDATTLAPRAGMVRIATGRDASDTAFLTVHSGRLDLTGIEVNATMSPALPDDDVTALVSLA</sequence>
<dbReference type="PANTHER" id="PTHR33490:SF12">
    <property type="entry name" value="BLL5557 PROTEIN"/>
    <property type="match status" value="1"/>
</dbReference>
<keyword evidence="3" id="KW-1185">Reference proteome</keyword>
<evidence type="ECO:0000259" key="1">
    <source>
        <dbReference type="SMART" id="SM00460"/>
    </source>
</evidence>